<accession>A0A8R1XVX9</accession>
<evidence type="ECO:0000256" key="1">
    <source>
        <dbReference type="SAM" id="MobiDB-lite"/>
    </source>
</evidence>
<protein>
    <submittedName>
        <fullName evidence="2">Uncharacterized protein</fullName>
    </submittedName>
</protein>
<dbReference type="Proteomes" id="UP000024404">
    <property type="component" value="Unassembled WGS sequence"/>
</dbReference>
<organism evidence="2 3">
    <name type="scientific">Onchocerca volvulus</name>
    <dbReference type="NCBI Taxonomy" id="6282"/>
    <lineage>
        <taxon>Eukaryota</taxon>
        <taxon>Metazoa</taxon>
        <taxon>Ecdysozoa</taxon>
        <taxon>Nematoda</taxon>
        <taxon>Chromadorea</taxon>
        <taxon>Rhabditida</taxon>
        <taxon>Spirurina</taxon>
        <taxon>Spiruromorpha</taxon>
        <taxon>Filarioidea</taxon>
        <taxon>Onchocercidae</taxon>
        <taxon>Onchocerca</taxon>
    </lineage>
</organism>
<feature type="compositionally biased region" description="Basic and acidic residues" evidence="1">
    <location>
        <begin position="43"/>
        <end position="63"/>
    </location>
</feature>
<evidence type="ECO:0000313" key="3">
    <source>
        <dbReference type="Proteomes" id="UP000024404"/>
    </source>
</evidence>
<name>A0A8R1XVX9_ONCVO</name>
<proteinExistence type="predicted"/>
<sequence length="63" mass="7342">MLAQNNNTRHRIENEGKEEIKIHAAPETSVYNTSAILLQMESRSIKREETEPLEERSQKIFMA</sequence>
<keyword evidence="3" id="KW-1185">Reference proteome</keyword>
<dbReference type="AlphaFoldDB" id="A0A8R1XVX9"/>
<reference evidence="2" key="2">
    <citation type="submission" date="2022-06" db="UniProtKB">
        <authorList>
            <consortium name="EnsemblMetazoa"/>
        </authorList>
    </citation>
    <scope>IDENTIFICATION</scope>
</reference>
<reference evidence="3" key="1">
    <citation type="submission" date="2013-10" db="EMBL/GenBank/DDBJ databases">
        <title>Genome sequencing of Onchocerca volvulus.</title>
        <authorList>
            <person name="Cotton J."/>
            <person name="Tsai J."/>
            <person name="Stanley E."/>
            <person name="Tracey A."/>
            <person name="Holroyd N."/>
            <person name="Lustigman S."/>
            <person name="Berriman M."/>
        </authorList>
    </citation>
    <scope>NUCLEOTIDE SEQUENCE</scope>
</reference>
<dbReference type="EnsemblMetazoa" id="OVOC4831.1">
    <property type="protein sequence ID" value="OVOC4831.1"/>
    <property type="gene ID" value="WBGene00241640"/>
</dbReference>
<feature type="region of interest" description="Disordered" evidence="1">
    <location>
        <begin position="42"/>
        <end position="63"/>
    </location>
</feature>
<evidence type="ECO:0000313" key="2">
    <source>
        <dbReference type="EnsemblMetazoa" id="OVOC4831.1"/>
    </source>
</evidence>
<dbReference type="EMBL" id="CMVM020000144">
    <property type="status" value="NOT_ANNOTATED_CDS"/>
    <property type="molecule type" value="Genomic_DNA"/>
</dbReference>